<sequence length="97" mass="10815">MCATWPFICHCFIFQCGVVGSIPASCFSKLGAPLLHQVYSVHKSIQSQIPTKKFSSALLPKAVFELQPSSLLRCMLKHIQNSSATYILGERNLEFHC</sequence>
<organism evidence="1 2">
    <name type="scientific">Bauhinia variegata</name>
    <name type="common">Purple orchid tree</name>
    <name type="synonym">Phanera variegata</name>
    <dbReference type="NCBI Taxonomy" id="167791"/>
    <lineage>
        <taxon>Eukaryota</taxon>
        <taxon>Viridiplantae</taxon>
        <taxon>Streptophyta</taxon>
        <taxon>Embryophyta</taxon>
        <taxon>Tracheophyta</taxon>
        <taxon>Spermatophyta</taxon>
        <taxon>Magnoliopsida</taxon>
        <taxon>eudicotyledons</taxon>
        <taxon>Gunneridae</taxon>
        <taxon>Pentapetalae</taxon>
        <taxon>rosids</taxon>
        <taxon>fabids</taxon>
        <taxon>Fabales</taxon>
        <taxon>Fabaceae</taxon>
        <taxon>Cercidoideae</taxon>
        <taxon>Cercideae</taxon>
        <taxon>Bauhiniinae</taxon>
        <taxon>Bauhinia</taxon>
    </lineage>
</organism>
<evidence type="ECO:0000313" key="2">
    <source>
        <dbReference type="Proteomes" id="UP000828941"/>
    </source>
</evidence>
<name>A0ACB9PWR3_BAUVA</name>
<comment type="caution">
    <text evidence="1">The sequence shown here is derived from an EMBL/GenBank/DDBJ whole genome shotgun (WGS) entry which is preliminary data.</text>
</comment>
<dbReference type="EMBL" id="CM039428">
    <property type="protein sequence ID" value="KAI4352449.1"/>
    <property type="molecule type" value="Genomic_DNA"/>
</dbReference>
<dbReference type="Proteomes" id="UP000828941">
    <property type="component" value="Chromosome 3"/>
</dbReference>
<proteinExistence type="predicted"/>
<gene>
    <name evidence="1" type="ORF">L6164_006699</name>
</gene>
<accession>A0ACB9PWR3</accession>
<evidence type="ECO:0000313" key="1">
    <source>
        <dbReference type="EMBL" id="KAI4352449.1"/>
    </source>
</evidence>
<protein>
    <submittedName>
        <fullName evidence="1">Uncharacterized protein</fullName>
    </submittedName>
</protein>
<keyword evidence="2" id="KW-1185">Reference proteome</keyword>
<reference evidence="1 2" key="1">
    <citation type="journal article" date="2022" name="DNA Res.">
        <title>Chromosomal-level genome assembly of the orchid tree Bauhinia variegata (Leguminosae; Cercidoideae) supports the allotetraploid origin hypothesis of Bauhinia.</title>
        <authorList>
            <person name="Zhong Y."/>
            <person name="Chen Y."/>
            <person name="Zheng D."/>
            <person name="Pang J."/>
            <person name="Liu Y."/>
            <person name="Luo S."/>
            <person name="Meng S."/>
            <person name="Qian L."/>
            <person name="Wei D."/>
            <person name="Dai S."/>
            <person name="Zhou R."/>
        </authorList>
    </citation>
    <scope>NUCLEOTIDE SEQUENCE [LARGE SCALE GENOMIC DNA]</scope>
    <source>
        <strain evidence="1">BV-YZ2020</strain>
    </source>
</reference>